<dbReference type="Proteomes" id="UP001303667">
    <property type="component" value="Segment"/>
</dbReference>
<reference evidence="1 2" key="1">
    <citation type="submission" date="2023-08" db="EMBL/GenBank/DDBJ databases">
        <authorList>
            <person name="Beyer A.R."/>
            <person name="Brown C."/>
            <person name="Garland D.S."/>
            <person name="Funderburk A."/>
            <person name="Uzochukwu B."/>
            <person name="Ko C."/>
            <person name="Russell D.A."/>
            <person name="Jacobs-Sera D."/>
            <person name="Hatfull G.F."/>
        </authorList>
    </citation>
    <scope>NUCLEOTIDE SEQUENCE [LARGE SCALE GENOMIC DNA]</scope>
</reference>
<sequence>MTLTPEEAKRRAQTELAASWWGKRDGEFYVADIELEDGDDYCISAGAREWFVNANPFYQSIDDTFHWMNKQTGELRRASMSNDDDMAKLEAMTELGFQGHE</sequence>
<organism evidence="1 2">
    <name type="scientific">Arthrobacter phage Wyborn</name>
    <dbReference type="NCBI Taxonomy" id="3059067"/>
    <lineage>
        <taxon>Viruses</taxon>
        <taxon>Duplodnaviria</taxon>
        <taxon>Heunggongvirae</taxon>
        <taxon>Uroviricota</taxon>
        <taxon>Caudoviricetes</taxon>
        <taxon>Berryhillviridae</taxon>
        <taxon>Sicariusvirus</taxon>
        <taxon>Sicariusvirus wyborn</taxon>
    </lineage>
</organism>
<name>A0AA96GUM5_9CAUD</name>
<evidence type="ECO:0000313" key="2">
    <source>
        <dbReference type="Proteomes" id="UP001303667"/>
    </source>
</evidence>
<accession>A0AA96GUM5</accession>
<keyword evidence="2" id="KW-1185">Reference proteome</keyword>
<gene>
    <name evidence="1" type="primary">5</name>
    <name evidence="1" type="ORF">SEA_WYBORN_5</name>
</gene>
<proteinExistence type="predicted"/>
<protein>
    <submittedName>
        <fullName evidence="1">Uncharacterized protein</fullName>
    </submittedName>
</protein>
<dbReference type="EMBL" id="OR475274">
    <property type="protein sequence ID" value="WNM67248.1"/>
    <property type="molecule type" value="Genomic_DNA"/>
</dbReference>
<evidence type="ECO:0000313" key="1">
    <source>
        <dbReference type="EMBL" id="WNM67248.1"/>
    </source>
</evidence>